<accession>A0ABW5JDE0</accession>
<protein>
    <submittedName>
        <fullName evidence="2">Glycosyltransferase family 2 protein</fullName>
    </submittedName>
</protein>
<dbReference type="InterPro" id="IPR001173">
    <property type="entry name" value="Glyco_trans_2-like"/>
</dbReference>
<reference evidence="3" key="1">
    <citation type="journal article" date="2019" name="Int. J. Syst. Evol. Microbiol.">
        <title>The Global Catalogue of Microorganisms (GCM) 10K type strain sequencing project: providing services to taxonomists for standard genome sequencing and annotation.</title>
        <authorList>
            <consortium name="The Broad Institute Genomics Platform"/>
            <consortium name="The Broad Institute Genome Sequencing Center for Infectious Disease"/>
            <person name="Wu L."/>
            <person name="Ma J."/>
        </authorList>
    </citation>
    <scope>NUCLEOTIDE SEQUENCE [LARGE SCALE GENOMIC DNA]</scope>
    <source>
        <strain evidence="3">KCTC 52344</strain>
    </source>
</reference>
<name>A0ABW5JDE0_9BACT</name>
<gene>
    <name evidence="2" type="ORF">ACFSR2_24555</name>
</gene>
<dbReference type="RefSeq" id="WP_340238527.1">
    <property type="nucleotide sequence ID" value="NZ_JBBEWC010000010.1"/>
</dbReference>
<dbReference type="InterPro" id="IPR029044">
    <property type="entry name" value="Nucleotide-diphossugar_trans"/>
</dbReference>
<keyword evidence="3" id="KW-1185">Reference proteome</keyword>
<evidence type="ECO:0000259" key="1">
    <source>
        <dbReference type="Pfam" id="PF00535"/>
    </source>
</evidence>
<sequence length="329" mass="38355">MPAVSVLMPVFNAERYVKEAIDSILNQTFKDFELIVLNDASTDSSKEVVLSVQDSRIRYIENEQNKGLSFSRNRLLSEAKGVYIAWLDADDIAYPTRLEEEYQFLEEHTEHAMVASWARLIDAEDKPTGDFIKSYIPNEYLSALLLFVNYFVQSSVMLRRSFLPDVHYRPEFPPTEDYELWVRIAAKYPVSILPKTLVDYRIHTSNISSVQQQRSEIAVKLNHKIQLESLGILPSDEEVNLHYTIAFRKPENLAFLEKAADWLQRIETQNKINKRFDTKALRYILMHRWIKVCTSNKSLGLGALKIYFKSKLVEVSLRNLFLMMQYIIK</sequence>
<dbReference type="SUPFAM" id="SSF53448">
    <property type="entry name" value="Nucleotide-diphospho-sugar transferases"/>
    <property type="match status" value="1"/>
</dbReference>
<evidence type="ECO:0000313" key="3">
    <source>
        <dbReference type="Proteomes" id="UP001597510"/>
    </source>
</evidence>
<dbReference type="Gene3D" id="3.90.550.10">
    <property type="entry name" value="Spore Coat Polysaccharide Biosynthesis Protein SpsA, Chain A"/>
    <property type="match status" value="1"/>
</dbReference>
<feature type="domain" description="Glycosyltransferase 2-like" evidence="1">
    <location>
        <begin position="5"/>
        <end position="126"/>
    </location>
</feature>
<dbReference type="EMBL" id="JBHULC010000039">
    <property type="protein sequence ID" value="MFD2524096.1"/>
    <property type="molecule type" value="Genomic_DNA"/>
</dbReference>
<dbReference type="PANTHER" id="PTHR22916:SF3">
    <property type="entry name" value="UDP-GLCNAC:BETAGAL BETA-1,3-N-ACETYLGLUCOSAMINYLTRANSFERASE-LIKE PROTEIN 1"/>
    <property type="match status" value="1"/>
</dbReference>
<evidence type="ECO:0000313" key="2">
    <source>
        <dbReference type="EMBL" id="MFD2524096.1"/>
    </source>
</evidence>
<organism evidence="2 3">
    <name type="scientific">Emticicia soli</name>
    <dbReference type="NCBI Taxonomy" id="2027878"/>
    <lineage>
        <taxon>Bacteria</taxon>
        <taxon>Pseudomonadati</taxon>
        <taxon>Bacteroidota</taxon>
        <taxon>Cytophagia</taxon>
        <taxon>Cytophagales</taxon>
        <taxon>Leadbetterellaceae</taxon>
        <taxon>Emticicia</taxon>
    </lineage>
</organism>
<dbReference type="Pfam" id="PF00535">
    <property type="entry name" value="Glycos_transf_2"/>
    <property type="match status" value="1"/>
</dbReference>
<proteinExistence type="predicted"/>
<dbReference type="Proteomes" id="UP001597510">
    <property type="component" value="Unassembled WGS sequence"/>
</dbReference>
<comment type="caution">
    <text evidence="2">The sequence shown here is derived from an EMBL/GenBank/DDBJ whole genome shotgun (WGS) entry which is preliminary data.</text>
</comment>
<dbReference type="PANTHER" id="PTHR22916">
    <property type="entry name" value="GLYCOSYLTRANSFERASE"/>
    <property type="match status" value="1"/>
</dbReference>